<keyword evidence="2" id="KW-1185">Reference proteome</keyword>
<gene>
    <name evidence="1" type="ORF">FBU59_004091</name>
</gene>
<sequence>MLPSLVSLDLYNVMVTTETYQHLFNMRTYWPYLQDLKLKAAIPHTSPRQDSLVNDDILEAIGSRCPMLVSLRLFGCHGITDEGLSSVLGNLGYLRELVVMHSTTDPLVQNSDGTEESDSESDATFHSARSSRRSSTRLDFSAGEESDSEFADASDLSQAGPSTGGLLLSVPSINDIWANIPSLPTHGLQQAATNSLVRRVDSSPQSTAPNSPCVSRSRNQRVFTSQALRRGVRSRRFNLLNLDMEYDSVCAEHLSRLSHLHVLCGRVITRHAKALIETQFPRCKMLVWNID</sequence>
<protein>
    <submittedName>
        <fullName evidence="1">Uncharacterized protein</fullName>
    </submittedName>
</protein>
<evidence type="ECO:0000313" key="1">
    <source>
        <dbReference type="EMBL" id="KAJ1939528.1"/>
    </source>
</evidence>
<comment type="caution">
    <text evidence="1">The sequence shown here is derived from an EMBL/GenBank/DDBJ whole genome shotgun (WGS) entry which is preliminary data.</text>
</comment>
<name>A0ACC1J6N7_9FUNG</name>
<accession>A0ACC1J6N7</accession>
<organism evidence="1 2">
    <name type="scientific">Linderina macrospora</name>
    <dbReference type="NCBI Taxonomy" id="4868"/>
    <lineage>
        <taxon>Eukaryota</taxon>
        <taxon>Fungi</taxon>
        <taxon>Fungi incertae sedis</taxon>
        <taxon>Zoopagomycota</taxon>
        <taxon>Kickxellomycotina</taxon>
        <taxon>Kickxellomycetes</taxon>
        <taxon>Kickxellales</taxon>
        <taxon>Kickxellaceae</taxon>
        <taxon>Linderina</taxon>
    </lineage>
</organism>
<proteinExistence type="predicted"/>
<evidence type="ECO:0000313" key="2">
    <source>
        <dbReference type="Proteomes" id="UP001150603"/>
    </source>
</evidence>
<reference evidence="1" key="1">
    <citation type="submission" date="2022-07" db="EMBL/GenBank/DDBJ databases">
        <title>Phylogenomic reconstructions and comparative analyses of Kickxellomycotina fungi.</title>
        <authorList>
            <person name="Reynolds N.K."/>
            <person name="Stajich J.E."/>
            <person name="Barry K."/>
            <person name="Grigoriev I.V."/>
            <person name="Crous P."/>
            <person name="Smith M.E."/>
        </authorList>
    </citation>
    <scope>NUCLEOTIDE SEQUENCE</scope>
    <source>
        <strain evidence="1">NRRL 5244</strain>
    </source>
</reference>
<dbReference type="Proteomes" id="UP001150603">
    <property type="component" value="Unassembled WGS sequence"/>
</dbReference>
<dbReference type="EMBL" id="JANBPW010002816">
    <property type="protein sequence ID" value="KAJ1939528.1"/>
    <property type="molecule type" value="Genomic_DNA"/>
</dbReference>